<sequence>MPDGGVPFVEAQEYLRQKIRLPSRAWTDLREGAHARSFVVAGANSDTLVADFHASIQRMLDDGLTLADFRRDFDTIVAKHGWTYKGGRTWRTRVIFDTNLRMARAAGRWAQIERQAEREARLGRVLYLRYVAVLDDRTRPEHRGWHGLVLPWDHPWWASHYPPNGWYCRCTIQVLTERDLKRFGFTPTPADKVPAVEMEARSVTLADGSKEIWETPAGIDTGFGHNAGRSWLSGAVPRELQEPLPPAPAPLPRPEDLPPLPPPRPVAPEKILPDDLAPEDYAAAFLGEFGATVERGALFRDAAGHAVGIDADLFRRRDGTWKVDSQGRHRFLLVLAEALKDPDEIWIDWAEDHEGRPILRRRYLTALTLPKLSKDEKGTGLYAAVEWTAAGWRGVTLFQSRTAPYLDRQRTGVLLYRR</sequence>
<evidence type="ECO:0000256" key="1">
    <source>
        <dbReference type="SAM" id="MobiDB-lite"/>
    </source>
</evidence>
<evidence type="ECO:0000313" key="5">
    <source>
        <dbReference type="Proteomes" id="UP000219621"/>
    </source>
</evidence>
<evidence type="ECO:0000259" key="2">
    <source>
        <dbReference type="Pfam" id="PF04233"/>
    </source>
</evidence>
<feature type="domain" description="Phage-Barnase-EndoU-ColicinE5/D-RelE like nuclease 2" evidence="3">
    <location>
        <begin position="284"/>
        <end position="417"/>
    </location>
</feature>
<accession>A0A286GYV1</accession>
<dbReference type="AlphaFoldDB" id="A0A286GYV1"/>
<dbReference type="RefSeq" id="WP_097281313.1">
    <property type="nucleotide sequence ID" value="NZ_OCNJ01000013.1"/>
</dbReference>
<feature type="region of interest" description="Disordered" evidence="1">
    <location>
        <begin position="239"/>
        <end position="272"/>
    </location>
</feature>
<organism evidence="4 5">
    <name type="scientific">Caenispirillum bisanense</name>
    <dbReference type="NCBI Taxonomy" id="414052"/>
    <lineage>
        <taxon>Bacteria</taxon>
        <taxon>Pseudomonadati</taxon>
        <taxon>Pseudomonadota</taxon>
        <taxon>Alphaproteobacteria</taxon>
        <taxon>Rhodospirillales</taxon>
        <taxon>Novispirillaceae</taxon>
        <taxon>Caenispirillum</taxon>
    </lineage>
</organism>
<name>A0A286GYV1_9PROT</name>
<evidence type="ECO:0000313" key="4">
    <source>
        <dbReference type="EMBL" id="SOE00661.1"/>
    </source>
</evidence>
<proteinExistence type="predicted"/>
<feature type="domain" description="Phage head morphogenesis" evidence="2">
    <location>
        <begin position="91"/>
        <end position="172"/>
    </location>
</feature>
<dbReference type="Pfam" id="PF04233">
    <property type="entry name" value="Phage_Mu_F"/>
    <property type="match status" value="1"/>
</dbReference>
<dbReference type="NCBIfam" id="TIGR01641">
    <property type="entry name" value="phageSPP1_gp7"/>
    <property type="match status" value="1"/>
</dbReference>
<evidence type="ECO:0000259" key="3">
    <source>
        <dbReference type="Pfam" id="PF18810"/>
    </source>
</evidence>
<reference evidence="4 5" key="1">
    <citation type="submission" date="2017-09" db="EMBL/GenBank/DDBJ databases">
        <authorList>
            <person name="Ehlers B."/>
            <person name="Leendertz F.H."/>
        </authorList>
    </citation>
    <scope>NUCLEOTIDE SEQUENCE [LARGE SCALE GENOMIC DNA]</scope>
    <source>
        <strain evidence="4 5">USBA 140</strain>
    </source>
</reference>
<feature type="compositionally biased region" description="Pro residues" evidence="1">
    <location>
        <begin position="243"/>
        <end position="266"/>
    </location>
</feature>
<gene>
    <name evidence="4" type="ORF">SAMN05421508_11387</name>
</gene>
<dbReference type="InterPro" id="IPR041110">
    <property type="entry name" value="PBECR2"/>
</dbReference>
<keyword evidence="5" id="KW-1185">Reference proteome</keyword>
<dbReference type="Pfam" id="PF18810">
    <property type="entry name" value="PBECR2"/>
    <property type="match status" value="1"/>
</dbReference>
<dbReference type="InterPro" id="IPR006528">
    <property type="entry name" value="Phage_head_morphogenesis_dom"/>
</dbReference>
<dbReference type="OrthoDB" id="9813502at2"/>
<protein>
    <submittedName>
        <fullName evidence="4">Phage putative head morphogenesis protein, SPP1 gp7 family</fullName>
    </submittedName>
</protein>
<dbReference type="EMBL" id="OCNJ01000013">
    <property type="protein sequence ID" value="SOE00661.1"/>
    <property type="molecule type" value="Genomic_DNA"/>
</dbReference>
<dbReference type="Proteomes" id="UP000219621">
    <property type="component" value="Unassembled WGS sequence"/>
</dbReference>